<dbReference type="Proteomes" id="UP000199356">
    <property type="component" value="Unassembled WGS sequence"/>
</dbReference>
<feature type="chain" id="PRO_5011555934" evidence="1">
    <location>
        <begin position="27"/>
        <end position="361"/>
    </location>
</feature>
<protein>
    <submittedName>
        <fullName evidence="2">Esterase/lipase superfamily enzyme</fullName>
    </submittedName>
</protein>
<dbReference type="PANTHER" id="PTHR36513">
    <property type="entry name" value="ABC TRANSMEMBRANE TYPE-1 DOMAIN-CONTAINING PROTEIN"/>
    <property type="match status" value="1"/>
</dbReference>
<sequence length="361" mass="39060">MSIRARLLTGLLLAFVAACAPRGQLAFDDSAAGTPHRIFVATTRDAQQPVGFGPGRAFGTRHALYEVTVPPGHTPGEIEWPRRNDAPRERFAVTDAARYDDPGQFLGDIATSTRDLPPARREAVVFVHGYNTNFAEALYRFAQIRHDFQLDGVPVLYSWPSAARATDYIYDRDSVLFARGGLVRLLDRLQQLPVERIVIVAHSLGGQLVMEALRQRALMEGTLWPKLDSVALVAPDIAVDVFRQQAHEIGELPDPFVIVTSQRDRILGLSGWLSSGRELGHIGDPRPIADLDVVLLDSSGAAVGPGPHHTTTWSSPAMIALSRGLRSSKEIALDRHTDASSLLPLQVVTSGGGVGLVVGGP</sequence>
<proteinExistence type="predicted"/>
<dbReference type="PROSITE" id="PS51257">
    <property type="entry name" value="PROKAR_LIPOPROTEIN"/>
    <property type="match status" value="1"/>
</dbReference>
<dbReference type="OrthoDB" id="9797755at2"/>
<organism evidence="2 3">
    <name type="scientific">Tranquillimonas alkanivorans</name>
    <dbReference type="NCBI Taxonomy" id="441119"/>
    <lineage>
        <taxon>Bacteria</taxon>
        <taxon>Pseudomonadati</taxon>
        <taxon>Pseudomonadota</taxon>
        <taxon>Alphaproteobacteria</taxon>
        <taxon>Rhodobacterales</taxon>
        <taxon>Roseobacteraceae</taxon>
        <taxon>Tranquillimonas</taxon>
    </lineage>
</organism>
<gene>
    <name evidence="2" type="ORF">SAMN04488047_10466</name>
</gene>
<dbReference type="InterPro" id="IPR010297">
    <property type="entry name" value="DUF900_hydrolase"/>
</dbReference>
<evidence type="ECO:0000313" key="2">
    <source>
        <dbReference type="EMBL" id="SFP24904.1"/>
    </source>
</evidence>
<dbReference type="AlphaFoldDB" id="A0A1I5NSY5"/>
<keyword evidence="3" id="KW-1185">Reference proteome</keyword>
<dbReference type="InterPro" id="IPR029058">
    <property type="entry name" value="AB_hydrolase_fold"/>
</dbReference>
<dbReference type="PANTHER" id="PTHR36513:SF1">
    <property type="entry name" value="TRANSMEMBRANE PROTEIN"/>
    <property type="match status" value="1"/>
</dbReference>
<name>A0A1I5NSY5_9RHOB</name>
<dbReference type="EMBL" id="FOXA01000004">
    <property type="protein sequence ID" value="SFP24904.1"/>
    <property type="molecule type" value="Genomic_DNA"/>
</dbReference>
<evidence type="ECO:0000313" key="3">
    <source>
        <dbReference type="Proteomes" id="UP000199356"/>
    </source>
</evidence>
<dbReference type="Pfam" id="PF05990">
    <property type="entry name" value="DUF900"/>
    <property type="match status" value="1"/>
</dbReference>
<dbReference type="RefSeq" id="WP_093419655.1">
    <property type="nucleotide sequence ID" value="NZ_FOXA01000004.1"/>
</dbReference>
<dbReference type="Gene3D" id="3.40.50.1820">
    <property type="entry name" value="alpha/beta hydrolase"/>
    <property type="match status" value="1"/>
</dbReference>
<dbReference type="SUPFAM" id="SSF53474">
    <property type="entry name" value="alpha/beta-Hydrolases"/>
    <property type="match status" value="1"/>
</dbReference>
<keyword evidence="1" id="KW-0732">Signal</keyword>
<evidence type="ECO:0000256" key="1">
    <source>
        <dbReference type="SAM" id="SignalP"/>
    </source>
</evidence>
<feature type="signal peptide" evidence="1">
    <location>
        <begin position="1"/>
        <end position="26"/>
    </location>
</feature>
<accession>A0A1I5NSY5</accession>
<reference evidence="2 3" key="1">
    <citation type="submission" date="2016-10" db="EMBL/GenBank/DDBJ databases">
        <authorList>
            <person name="de Groot N.N."/>
        </authorList>
    </citation>
    <scope>NUCLEOTIDE SEQUENCE [LARGE SCALE GENOMIC DNA]</scope>
    <source>
        <strain evidence="2 3">DSM 19547</strain>
    </source>
</reference>